<reference evidence="1" key="1">
    <citation type="submission" date="2021-06" db="EMBL/GenBank/DDBJ databases">
        <authorList>
            <person name="Kallberg Y."/>
            <person name="Tangrot J."/>
            <person name="Rosling A."/>
        </authorList>
    </citation>
    <scope>NUCLEOTIDE SEQUENCE</scope>
    <source>
        <strain evidence="1">IL203A</strain>
    </source>
</reference>
<name>A0ACA9PIP0_9GLOM</name>
<feature type="non-terminal residue" evidence="1">
    <location>
        <position position="1"/>
    </location>
</feature>
<accession>A0ACA9PIP0</accession>
<organism evidence="1 2">
    <name type="scientific">Dentiscutata heterogama</name>
    <dbReference type="NCBI Taxonomy" id="1316150"/>
    <lineage>
        <taxon>Eukaryota</taxon>
        <taxon>Fungi</taxon>
        <taxon>Fungi incertae sedis</taxon>
        <taxon>Mucoromycota</taxon>
        <taxon>Glomeromycotina</taxon>
        <taxon>Glomeromycetes</taxon>
        <taxon>Diversisporales</taxon>
        <taxon>Gigasporaceae</taxon>
        <taxon>Dentiscutata</taxon>
    </lineage>
</organism>
<proteinExistence type="predicted"/>
<keyword evidence="2" id="KW-1185">Reference proteome</keyword>
<dbReference type="Proteomes" id="UP000789702">
    <property type="component" value="Unassembled WGS sequence"/>
</dbReference>
<evidence type="ECO:0000313" key="2">
    <source>
        <dbReference type="Proteomes" id="UP000789702"/>
    </source>
</evidence>
<sequence>TIELSSQTYPKIAHVQIILLALRTELESDKGNNFLLQHVFNIMLYKHIEYFNLITESLHISAFLDPRYKKYCFSTINSKEILAPIRKKINQQSPLSVAKPKKVLSFYQKLKYTSQQTQVLDDEVQKY</sequence>
<comment type="caution">
    <text evidence="1">The sequence shown here is derived from an EMBL/GenBank/DDBJ whole genome shotgun (WGS) entry which is preliminary data.</text>
</comment>
<evidence type="ECO:0000313" key="1">
    <source>
        <dbReference type="EMBL" id="CAG8706043.1"/>
    </source>
</evidence>
<gene>
    <name evidence="1" type="ORF">DHETER_LOCUS11999</name>
</gene>
<dbReference type="EMBL" id="CAJVPU010028142">
    <property type="protein sequence ID" value="CAG8706043.1"/>
    <property type="molecule type" value="Genomic_DNA"/>
</dbReference>
<protein>
    <submittedName>
        <fullName evidence="1">15184_t:CDS:1</fullName>
    </submittedName>
</protein>